<organism evidence="1 2">
    <name type="scientific">Mycolicibacterium fluoranthenivorans</name>
    <dbReference type="NCBI Taxonomy" id="258505"/>
    <lineage>
        <taxon>Bacteria</taxon>
        <taxon>Bacillati</taxon>
        <taxon>Actinomycetota</taxon>
        <taxon>Actinomycetes</taxon>
        <taxon>Mycobacteriales</taxon>
        <taxon>Mycobacteriaceae</taxon>
        <taxon>Mycolicibacterium</taxon>
    </lineage>
</organism>
<proteinExistence type="predicted"/>
<accession>A0A7X5ZFD4</accession>
<sequence length="43" mass="4547">MITRAVTNELSAKVGHQLRTAIFTPADARRLAALAAQQQGAAQ</sequence>
<gene>
    <name evidence="1" type="ORF">FHU31_005102</name>
</gene>
<dbReference type="Proteomes" id="UP000547444">
    <property type="component" value="Unassembled WGS sequence"/>
</dbReference>
<name>A0A7X5ZFD4_9MYCO</name>
<evidence type="ECO:0000313" key="1">
    <source>
        <dbReference type="EMBL" id="NIH98096.1"/>
    </source>
</evidence>
<evidence type="ECO:0000313" key="2">
    <source>
        <dbReference type="Proteomes" id="UP000547444"/>
    </source>
</evidence>
<dbReference type="RefSeq" id="WP_263988115.1">
    <property type="nucleotide sequence ID" value="NZ_JAANOW010000003.1"/>
</dbReference>
<dbReference type="EMBL" id="JAANOW010000003">
    <property type="protein sequence ID" value="NIH98096.1"/>
    <property type="molecule type" value="Genomic_DNA"/>
</dbReference>
<keyword evidence="2" id="KW-1185">Reference proteome</keyword>
<comment type="caution">
    <text evidence="1">The sequence shown here is derived from an EMBL/GenBank/DDBJ whole genome shotgun (WGS) entry which is preliminary data.</text>
</comment>
<dbReference type="AlphaFoldDB" id="A0A7X5ZFD4"/>
<protein>
    <submittedName>
        <fullName evidence="1">Uncharacterized protein</fullName>
    </submittedName>
</protein>
<reference evidence="1 2" key="1">
    <citation type="submission" date="2020-03" db="EMBL/GenBank/DDBJ databases">
        <title>Sequencing the genomes of 1000 actinobacteria strains.</title>
        <authorList>
            <person name="Klenk H.-P."/>
        </authorList>
    </citation>
    <scope>NUCLEOTIDE SEQUENCE [LARGE SCALE GENOMIC DNA]</scope>
    <source>
        <strain evidence="1 2">DSM 44556</strain>
    </source>
</reference>